<feature type="site" description="Important for catalytic activity" evidence="17">
    <location>
        <position position="327"/>
    </location>
</feature>
<dbReference type="GO" id="GO:0005829">
    <property type="term" value="C:cytosol"/>
    <property type="evidence" value="ECO:0007669"/>
    <property type="project" value="TreeGrafter"/>
</dbReference>
<comment type="cofactor">
    <cofactor evidence="16">
        <name>Mg(2+)</name>
        <dbReference type="ChEBI" id="CHEBI:18420"/>
    </cofactor>
    <text evidence="16">Binds 1 Mg(2+) ion per subunit. Can also utilize other divalent metal cations, such as Ca(2+), Mn(2+) and Co(2+).</text>
</comment>
<feature type="region of interest" description="Disordered" evidence="18">
    <location>
        <begin position="159"/>
        <end position="182"/>
    </location>
</feature>
<dbReference type="PROSITE" id="PS00802">
    <property type="entry name" value="TRANSKETOLASE_2"/>
    <property type="match status" value="1"/>
</dbReference>
<feature type="binding site" evidence="14">
    <location>
        <position position="528"/>
    </location>
    <ligand>
        <name>substrate</name>
    </ligand>
</feature>
<comment type="cofactor">
    <cofactor evidence="1">
        <name>Ca(2+)</name>
        <dbReference type="ChEBI" id="CHEBI:29108"/>
    </cofactor>
</comment>
<dbReference type="EC" id="2.2.1.1" evidence="6"/>
<dbReference type="Pfam" id="PF02779">
    <property type="entry name" value="Transket_pyr"/>
    <property type="match status" value="1"/>
</dbReference>
<dbReference type="Gene3D" id="3.40.50.920">
    <property type="match status" value="1"/>
</dbReference>
<dbReference type="PANTHER" id="PTHR43522:SF10">
    <property type="entry name" value="TRANSKETOLASE"/>
    <property type="match status" value="1"/>
</dbReference>
<feature type="binding site" evidence="15">
    <location>
        <position position="127"/>
    </location>
    <ligand>
        <name>thiamine diphosphate</name>
        <dbReference type="ChEBI" id="CHEBI:58937"/>
    </ligand>
</feature>
<evidence type="ECO:0000256" key="1">
    <source>
        <dbReference type="ARBA" id="ARBA00001913"/>
    </source>
</evidence>
<dbReference type="SUPFAM" id="SSF52922">
    <property type="entry name" value="TK C-terminal domain-like"/>
    <property type="match status" value="1"/>
</dbReference>
<dbReference type="AlphaFoldDB" id="A0A0G4EBS1"/>
<feature type="binding site" evidence="14">
    <location>
        <position position="536"/>
    </location>
    <ligand>
        <name>substrate</name>
    </ligand>
</feature>
<accession>A0A0G4EBS1</accession>
<feature type="binding site" evidence="16">
    <location>
        <position position="252"/>
    </location>
    <ligand>
        <name>Mg(2+)</name>
        <dbReference type="ChEBI" id="CHEBI:18420"/>
    </ligand>
</feature>
<evidence type="ECO:0000256" key="18">
    <source>
        <dbReference type="SAM" id="MobiDB-lite"/>
    </source>
</evidence>
<evidence type="ECO:0000256" key="3">
    <source>
        <dbReference type="ARBA" id="ARBA00001941"/>
    </source>
</evidence>
<feature type="binding site" evidence="15">
    <location>
        <position position="327"/>
    </location>
    <ligand>
        <name>thiamine diphosphate</name>
        <dbReference type="ChEBI" id="CHEBI:58937"/>
    </ligand>
</feature>
<feature type="binding site" evidence="15">
    <location>
        <begin position="179"/>
        <end position="181"/>
    </location>
    <ligand>
        <name>thiamine diphosphate</name>
        <dbReference type="ChEBI" id="CHEBI:58937"/>
    </ligand>
</feature>
<keyword evidence="9" id="KW-0106">Calcium</keyword>
<dbReference type="EMBL" id="CDMY01000104">
    <property type="protein sequence ID" value="CEL92743.1"/>
    <property type="molecule type" value="Genomic_DNA"/>
</dbReference>
<keyword evidence="11 15" id="KW-0786">Thiamine pyrophosphate</keyword>
<feature type="binding site" evidence="14">
    <location>
        <position position="87"/>
    </location>
    <ligand>
        <name>substrate</name>
    </ligand>
</feature>
<dbReference type="FunFam" id="3.40.50.920:FF:000003">
    <property type="entry name" value="Transketolase"/>
    <property type="match status" value="1"/>
</dbReference>
<dbReference type="CDD" id="cd07033">
    <property type="entry name" value="TPP_PYR_DXS_TK_like"/>
    <property type="match status" value="1"/>
</dbReference>
<feature type="binding site" evidence="15">
    <location>
        <position position="221"/>
    </location>
    <ligand>
        <name>thiamine diphosphate</name>
        <dbReference type="ChEBI" id="CHEBI:58937"/>
    </ligand>
</feature>
<evidence type="ECO:0000256" key="4">
    <source>
        <dbReference type="ARBA" id="ARBA00007131"/>
    </source>
</evidence>
<reference evidence="21 22" key="1">
    <citation type="submission" date="2014-11" db="EMBL/GenBank/DDBJ databases">
        <authorList>
            <person name="Zhu J."/>
            <person name="Qi W."/>
            <person name="Song R."/>
        </authorList>
    </citation>
    <scope>NUCLEOTIDE SEQUENCE [LARGE SCALE GENOMIC DNA]</scope>
</reference>
<dbReference type="GO" id="GO:0006098">
    <property type="term" value="P:pentose-phosphate shunt"/>
    <property type="evidence" value="ECO:0007669"/>
    <property type="project" value="TreeGrafter"/>
</dbReference>
<evidence type="ECO:0000256" key="17">
    <source>
        <dbReference type="PIRSR" id="PIRSR605478-5"/>
    </source>
</evidence>
<evidence type="ECO:0000256" key="15">
    <source>
        <dbReference type="PIRSR" id="PIRSR605478-3"/>
    </source>
</evidence>
<comment type="cofactor">
    <cofactor evidence="2">
        <name>Mn(2+)</name>
        <dbReference type="ChEBI" id="CHEBI:29035"/>
    </cofactor>
</comment>
<dbReference type="FunFam" id="3.40.50.970:FF:000045">
    <property type="entry name" value="Transketolase"/>
    <property type="match status" value="1"/>
</dbReference>
<feature type="binding site" evidence="15">
    <location>
        <position position="250"/>
    </location>
    <ligand>
        <name>thiamine diphosphate</name>
        <dbReference type="ChEBI" id="CHEBI:58937"/>
    </ligand>
</feature>
<dbReference type="OrthoDB" id="10267175at2759"/>
<sequence length="733" mass="78792">MKLTVVVFALLAIGSIHALTTRDRPAFVTSPLAPSLLRNGRTHLLSSRPARATTAAWSMLDTEALAKAADESRGLSMDAITAAKSGHLGLPLGAAEIGAVLWGSQMQYNPEDPQWINRDRFVLSAGHGSMFLYAWLHISGYDLPIEEIKNFRQFHSMTPGHPEFPSSEHNTPGVESTTGPLGQGVANSVGMAAAAKMAAARFNTDAHKIFDHHIICLCGDGCMQEGVAHEAAAMAGHEGFDNLIVLYDANDVTLDKMADYTQSEDVGKRFESLGWDVVTLTDGHDMVAIDKAIGDAKANDNGKPKLIICKTVIGKGIPEVAGTQAAHGEAGVQYTTEARKALGLPDELFYVSEDTKAMFAKRKEELKAKYSEWQTTYGEWKAANPEQATLLENAVNKKWGTADEILAKIPEFDQTKNIATRIAGNVVLQPLADAVPLYVSGSADLHGSTKNLINNGGDFGKTAPKTYAGRNLYFGIREHAMGSMMNGFAYYGIFRISGATFLVFADYMRAPVRVAALAELPVGYIWTHDSIGVGEDGPTHQPVEVVSGLRVIPNLDVIRPADPEETAGAFAASIDRLEGPTALILTRQNVRTLSEIPVNTRRQGVLKGAYVAKQETGDLEGIIIATGSEVQHATAAADTLGGGWRVVSMPCMERFDRQSEDYKESVLPSSCTNRIAIEAGVSGLWYKYVGPSGKIIGVDRFGFSAPGDIVMKELGMTPENIVETASKKVLVAA</sequence>
<evidence type="ECO:0000256" key="16">
    <source>
        <dbReference type="PIRSR" id="PIRSR605478-4"/>
    </source>
</evidence>
<evidence type="ECO:0000313" key="21">
    <source>
        <dbReference type="EMBL" id="CEL92743.1"/>
    </source>
</evidence>
<feature type="site" description="Important for catalytic activity" evidence="17">
    <location>
        <position position="87"/>
    </location>
</feature>
<feature type="binding site" evidence="14">
    <location>
        <position position="540"/>
    </location>
    <ligand>
        <name>substrate</name>
    </ligand>
</feature>
<dbReference type="SUPFAM" id="SSF52518">
    <property type="entry name" value="Thiamin diphosphate-binding fold (THDP-binding)"/>
    <property type="match status" value="2"/>
</dbReference>
<gene>
    <name evidence="21" type="ORF">Vbra_1953</name>
</gene>
<name>A0A0G4EBS1_VITBC</name>
<keyword evidence="19" id="KW-0732">Signal</keyword>
<evidence type="ECO:0000256" key="11">
    <source>
        <dbReference type="ARBA" id="ARBA00023052"/>
    </source>
</evidence>
<comment type="catalytic activity">
    <reaction evidence="12">
        <text>D-sedoheptulose 7-phosphate + D-glyceraldehyde 3-phosphate = aldehydo-D-ribose 5-phosphate + D-xylulose 5-phosphate</text>
        <dbReference type="Rhea" id="RHEA:10508"/>
        <dbReference type="ChEBI" id="CHEBI:57483"/>
        <dbReference type="ChEBI" id="CHEBI:57737"/>
        <dbReference type="ChEBI" id="CHEBI:58273"/>
        <dbReference type="ChEBI" id="CHEBI:59776"/>
        <dbReference type="EC" id="2.2.1.1"/>
    </reaction>
</comment>
<dbReference type="InterPro" id="IPR055152">
    <property type="entry name" value="Transketolase-like_C_2"/>
</dbReference>
<dbReference type="CDD" id="cd02012">
    <property type="entry name" value="TPP_TK"/>
    <property type="match status" value="1"/>
</dbReference>
<evidence type="ECO:0000256" key="5">
    <source>
        <dbReference type="ARBA" id="ARBA00011738"/>
    </source>
</evidence>
<dbReference type="InterPro" id="IPR033247">
    <property type="entry name" value="Transketolase_fam"/>
</dbReference>
<feature type="binding site" evidence="14">
    <location>
        <position position="421"/>
    </location>
    <ligand>
        <name>substrate</name>
    </ligand>
</feature>
<dbReference type="SMART" id="SM00861">
    <property type="entry name" value="Transket_pyr"/>
    <property type="match status" value="1"/>
</dbReference>
<evidence type="ECO:0000256" key="13">
    <source>
        <dbReference type="PIRSR" id="PIRSR605478-1"/>
    </source>
</evidence>
<evidence type="ECO:0000259" key="20">
    <source>
        <dbReference type="SMART" id="SM00861"/>
    </source>
</evidence>
<feature type="binding site" evidence="14">
    <location>
        <position position="327"/>
    </location>
    <ligand>
        <name>substrate</name>
    </ligand>
</feature>
<evidence type="ECO:0000313" key="22">
    <source>
        <dbReference type="Proteomes" id="UP000041254"/>
    </source>
</evidence>
<evidence type="ECO:0000256" key="8">
    <source>
        <dbReference type="ARBA" id="ARBA00022723"/>
    </source>
</evidence>
<dbReference type="PANTHER" id="PTHR43522">
    <property type="entry name" value="TRANSKETOLASE"/>
    <property type="match status" value="1"/>
</dbReference>
<evidence type="ECO:0000256" key="19">
    <source>
        <dbReference type="SAM" id="SignalP"/>
    </source>
</evidence>
<dbReference type="NCBIfam" id="TIGR00232">
    <property type="entry name" value="tktlase_bact"/>
    <property type="match status" value="1"/>
</dbReference>
<keyword evidence="8 16" id="KW-0479">Metal-binding</keyword>
<feature type="binding site" evidence="15">
    <location>
        <position position="504"/>
    </location>
    <ligand>
        <name>thiamine diphosphate</name>
        <dbReference type="ChEBI" id="CHEBI:58937"/>
    </ligand>
</feature>
<organism evidence="21 22">
    <name type="scientific">Vitrella brassicaformis (strain CCMP3155)</name>
    <dbReference type="NCBI Taxonomy" id="1169540"/>
    <lineage>
        <taxon>Eukaryota</taxon>
        <taxon>Sar</taxon>
        <taxon>Alveolata</taxon>
        <taxon>Colpodellida</taxon>
        <taxon>Vitrellaceae</taxon>
        <taxon>Vitrella</taxon>
    </lineage>
</organism>
<evidence type="ECO:0000256" key="2">
    <source>
        <dbReference type="ARBA" id="ARBA00001936"/>
    </source>
</evidence>
<dbReference type="InterPro" id="IPR005474">
    <property type="entry name" value="Transketolase_N"/>
</dbReference>
<dbReference type="Pfam" id="PF00456">
    <property type="entry name" value="Transketolase_N"/>
    <property type="match status" value="1"/>
</dbReference>
<feature type="active site" description="Proton donor" evidence="13">
    <location>
        <position position="478"/>
    </location>
</feature>
<comment type="cofactor">
    <cofactor evidence="15">
        <name>thiamine diphosphate</name>
        <dbReference type="ChEBI" id="CHEBI:58937"/>
    </cofactor>
    <text evidence="15">Binds 1 thiamine pyrophosphate per subunit. During the reaction, the substrate forms a covalent intermediate with the cofactor.</text>
</comment>
<protein>
    <recommendedName>
        <fullName evidence="6">transketolase</fullName>
        <ecNumber evidence="6">2.2.1.1</ecNumber>
    </recommendedName>
</protein>
<proteinExistence type="inferred from homology"/>
<keyword evidence="7" id="KW-0808">Transferase</keyword>
<feature type="domain" description="Transketolase-like pyrimidine-binding" evidence="20">
    <location>
        <begin position="418"/>
        <end position="592"/>
    </location>
</feature>
<dbReference type="GO" id="GO:0046872">
    <property type="term" value="F:metal ion binding"/>
    <property type="evidence" value="ECO:0007669"/>
    <property type="project" value="UniProtKB-KW"/>
</dbReference>
<dbReference type="Gene3D" id="3.40.50.970">
    <property type="match status" value="2"/>
</dbReference>
<evidence type="ECO:0000256" key="6">
    <source>
        <dbReference type="ARBA" id="ARBA00013152"/>
    </source>
</evidence>
<evidence type="ECO:0000256" key="14">
    <source>
        <dbReference type="PIRSR" id="PIRSR605478-2"/>
    </source>
</evidence>
<dbReference type="PROSITE" id="PS00801">
    <property type="entry name" value="TRANSKETOLASE_1"/>
    <property type="match status" value="1"/>
</dbReference>
<keyword evidence="22" id="KW-1185">Reference proteome</keyword>
<comment type="cofactor">
    <cofactor evidence="3">
        <name>Co(2+)</name>
        <dbReference type="ChEBI" id="CHEBI:48828"/>
    </cofactor>
</comment>
<feature type="binding site" evidence="14">
    <location>
        <position position="587"/>
    </location>
    <ligand>
        <name>substrate</name>
    </ligand>
</feature>
<feature type="chain" id="PRO_5005187116" description="transketolase" evidence="19">
    <location>
        <begin position="19"/>
        <end position="733"/>
    </location>
</feature>
<dbReference type="VEuPathDB" id="CryptoDB:Vbra_1953"/>
<comment type="similarity">
    <text evidence="4">Belongs to the transketolase family.</text>
</comment>
<evidence type="ECO:0000256" key="7">
    <source>
        <dbReference type="ARBA" id="ARBA00022679"/>
    </source>
</evidence>
<dbReference type="Proteomes" id="UP000041254">
    <property type="component" value="Unassembled WGS sequence"/>
</dbReference>
<dbReference type="InterPro" id="IPR029061">
    <property type="entry name" value="THDP-binding"/>
</dbReference>
<dbReference type="InterPro" id="IPR005475">
    <property type="entry name" value="Transketolase-like_Pyr-bd"/>
</dbReference>
<dbReference type="FunFam" id="3.40.50.970:FF:000004">
    <property type="entry name" value="Transketolase"/>
    <property type="match status" value="1"/>
</dbReference>
<dbReference type="InParanoid" id="A0A0G4EBS1"/>
<feature type="binding site" evidence="16">
    <location>
        <position position="250"/>
    </location>
    <ligand>
        <name>Mg(2+)</name>
        <dbReference type="ChEBI" id="CHEBI:18420"/>
    </ligand>
</feature>
<dbReference type="InterPro" id="IPR020826">
    <property type="entry name" value="Transketolase_BS"/>
</dbReference>
<feature type="compositionally biased region" description="Polar residues" evidence="18">
    <location>
        <begin position="167"/>
        <end position="180"/>
    </location>
</feature>
<comment type="subunit">
    <text evidence="5">Homodimer.</text>
</comment>
<evidence type="ECO:0000256" key="12">
    <source>
        <dbReference type="ARBA" id="ARBA00049473"/>
    </source>
</evidence>
<dbReference type="InterPro" id="IPR005478">
    <property type="entry name" value="Transketolase_bac-like"/>
</dbReference>
<feature type="binding site" evidence="14">
    <location>
        <position position="448"/>
    </location>
    <ligand>
        <name>substrate</name>
    </ligand>
</feature>
<dbReference type="InterPro" id="IPR009014">
    <property type="entry name" value="Transketo_C/PFOR_II"/>
</dbReference>
<dbReference type="STRING" id="1169540.A0A0G4EBS1"/>
<keyword evidence="10 16" id="KW-0460">Magnesium</keyword>
<dbReference type="Pfam" id="PF22613">
    <property type="entry name" value="Transketolase_C_1"/>
    <property type="match status" value="1"/>
</dbReference>
<evidence type="ECO:0000256" key="10">
    <source>
        <dbReference type="ARBA" id="ARBA00022842"/>
    </source>
</evidence>
<dbReference type="PhylomeDB" id="A0A0G4EBS1"/>
<evidence type="ECO:0000256" key="9">
    <source>
        <dbReference type="ARBA" id="ARBA00022837"/>
    </source>
</evidence>
<dbReference type="GO" id="GO:0004802">
    <property type="term" value="F:transketolase activity"/>
    <property type="evidence" value="ECO:0007669"/>
    <property type="project" value="UniProtKB-EC"/>
</dbReference>
<feature type="binding site" evidence="16">
    <location>
        <position position="220"/>
    </location>
    <ligand>
        <name>Mg(2+)</name>
        <dbReference type="ChEBI" id="CHEBI:18420"/>
    </ligand>
</feature>
<dbReference type="OMA" id="EWTTGNL"/>
<dbReference type="InterPro" id="IPR049557">
    <property type="entry name" value="Transketolase_CS"/>
</dbReference>
<feature type="signal peptide" evidence="19">
    <location>
        <begin position="1"/>
        <end position="18"/>
    </location>
</feature>